<dbReference type="EMBL" id="JAGIZA010000023">
    <property type="protein sequence ID" value="MBP0495910.1"/>
    <property type="molecule type" value="Genomic_DNA"/>
</dbReference>
<dbReference type="InterPro" id="IPR011330">
    <property type="entry name" value="Glyco_hydro/deAcase_b/a-brl"/>
</dbReference>
<evidence type="ECO:0000313" key="6">
    <source>
        <dbReference type="EMBL" id="MBP0495910.1"/>
    </source>
</evidence>
<dbReference type="SUPFAM" id="SSF88713">
    <property type="entry name" value="Glycoside hydrolase/deacetylase"/>
    <property type="match status" value="1"/>
</dbReference>
<comment type="function">
    <text evidence="1">Is involved in generating a small heat-stable compound (Nod), an acylated oligomer of N-acetylglucosamine, that stimulates mitosis in various plant protoplasts.</text>
</comment>
<feature type="domain" description="NodB homology" evidence="5">
    <location>
        <begin position="27"/>
        <end position="271"/>
    </location>
</feature>
<evidence type="ECO:0000256" key="3">
    <source>
        <dbReference type="ARBA" id="ARBA00020071"/>
    </source>
</evidence>
<organism evidence="6 7">
    <name type="scientific">Roseomonas indoligenes</name>
    <dbReference type="NCBI Taxonomy" id="2820811"/>
    <lineage>
        <taxon>Bacteria</taxon>
        <taxon>Pseudomonadati</taxon>
        <taxon>Pseudomonadota</taxon>
        <taxon>Alphaproteobacteria</taxon>
        <taxon>Acetobacterales</taxon>
        <taxon>Roseomonadaceae</taxon>
        <taxon>Roseomonas</taxon>
    </lineage>
</organism>
<protein>
    <recommendedName>
        <fullName evidence="3">Chitooligosaccharide deacetylase</fullName>
    </recommendedName>
    <alternativeName>
        <fullName evidence="4">Nodulation protein B</fullName>
    </alternativeName>
</protein>
<sequence length="271" mass="29485">MADVPMDLAVTVDLQLESRDLREIGPDGLHGRFSYGRYGARVGVRRLLDLLAAHRIPATFFVPGSEAERHPAMIEAILADGHEIAAHGWAMEDPAGLGAEEPALLERAHAALSRTAGTAPTGWRTPTGTMTPETLRLLAGLGYRYDSSHQDDDRPYVHILKDGVRIAEIPRSEVLDDATFHAVHMPHDTLERAWREEFDALVAEGEGLPCLTLNPRGDRGSGRGSRIAAVDRFLARAAEVPGLRFRTARAIAEDLLAADAGRAYPVLDARP</sequence>
<accession>A0A940S8H0</accession>
<reference evidence="6" key="1">
    <citation type="submission" date="2021-03" db="EMBL/GenBank/DDBJ databases">
        <authorList>
            <person name="So Y."/>
        </authorList>
    </citation>
    <scope>NUCLEOTIDE SEQUENCE</scope>
    <source>
        <strain evidence="6">SG15</strain>
    </source>
</reference>
<evidence type="ECO:0000313" key="7">
    <source>
        <dbReference type="Proteomes" id="UP000677537"/>
    </source>
</evidence>
<dbReference type="Pfam" id="PF01522">
    <property type="entry name" value="Polysacc_deac_1"/>
    <property type="match status" value="1"/>
</dbReference>
<dbReference type="PANTHER" id="PTHR47561:SF1">
    <property type="entry name" value="POLYSACCHARIDE DEACETYLASE FAMILY PROTEIN (AFU_ORTHOLOGUE AFUA_6G05030)"/>
    <property type="match status" value="1"/>
</dbReference>
<proteinExistence type="inferred from homology"/>
<dbReference type="InterPro" id="IPR002509">
    <property type="entry name" value="NODB_dom"/>
</dbReference>
<dbReference type="Proteomes" id="UP000677537">
    <property type="component" value="Unassembled WGS sequence"/>
</dbReference>
<evidence type="ECO:0000259" key="5">
    <source>
        <dbReference type="PROSITE" id="PS51677"/>
    </source>
</evidence>
<dbReference type="RefSeq" id="WP_209376707.1">
    <property type="nucleotide sequence ID" value="NZ_JAGIZA010000023.1"/>
</dbReference>
<name>A0A940S8H0_9PROT</name>
<dbReference type="AlphaFoldDB" id="A0A940S8H0"/>
<dbReference type="GO" id="GO:0005975">
    <property type="term" value="P:carbohydrate metabolic process"/>
    <property type="evidence" value="ECO:0007669"/>
    <property type="project" value="InterPro"/>
</dbReference>
<comment type="caution">
    <text evidence="6">The sequence shown here is derived from an EMBL/GenBank/DDBJ whole genome shotgun (WGS) entry which is preliminary data.</text>
</comment>
<dbReference type="PANTHER" id="PTHR47561">
    <property type="entry name" value="POLYSACCHARIDE DEACETYLASE FAMILY PROTEIN (AFU_ORTHOLOGUE AFUA_6G05030)"/>
    <property type="match status" value="1"/>
</dbReference>
<dbReference type="PROSITE" id="PS51677">
    <property type="entry name" value="NODB"/>
    <property type="match status" value="1"/>
</dbReference>
<evidence type="ECO:0000256" key="1">
    <source>
        <dbReference type="ARBA" id="ARBA00003236"/>
    </source>
</evidence>
<keyword evidence="7" id="KW-1185">Reference proteome</keyword>
<dbReference type="GO" id="GO:0016810">
    <property type="term" value="F:hydrolase activity, acting on carbon-nitrogen (but not peptide) bonds"/>
    <property type="evidence" value="ECO:0007669"/>
    <property type="project" value="InterPro"/>
</dbReference>
<dbReference type="Gene3D" id="3.20.20.370">
    <property type="entry name" value="Glycoside hydrolase/deacetylase"/>
    <property type="match status" value="1"/>
</dbReference>
<evidence type="ECO:0000256" key="2">
    <source>
        <dbReference type="ARBA" id="ARBA00010973"/>
    </source>
</evidence>
<evidence type="ECO:0000256" key="4">
    <source>
        <dbReference type="ARBA" id="ARBA00032976"/>
    </source>
</evidence>
<gene>
    <name evidence="6" type="ORF">J5Y10_24210</name>
</gene>
<comment type="similarity">
    <text evidence="2">Belongs to the polysaccharide deacetylase family.</text>
</comment>